<sequence>VSGENISAATPLWVSAFGDAARLADAYRRGRILLAGDAAHIHLPAGGQGMNVGIQDAVNLGWRLGNVVTGRAGDALLDAYEAERRPVGAELVRNTRAQAALFLGGPEMQPLREVLTQVFRTEEAARTLAGLISGLDLRYDVGPGNHPLLGRRMPPTPLTLPDRTPTTSTELLRT</sequence>
<dbReference type="InterPro" id="IPR036188">
    <property type="entry name" value="FAD/NAD-bd_sf"/>
</dbReference>
<reference evidence="6 7" key="1">
    <citation type="submission" date="2014-03" db="EMBL/GenBank/DDBJ databases">
        <title>Genome Sequence of Streptomyces wadayamensis A23 strain, an endophytic actinobacteria from Citrus reticulata.</title>
        <authorList>
            <person name="de Oliveira L.G."/>
            <person name="Tormet G.D."/>
            <person name="Marcon J."/>
            <person name="Samborsky M."/>
            <person name="Araujo W.L."/>
            <person name="de Azevedo J.L."/>
        </authorList>
    </citation>
    <scope>NUCLEOTIDE SEQUENCE [LARGE SCALE GENOMIC DNA]</scope>
    <source>
        <strain evidence="6 7">A23</strain>
    </source>
</reference>
<feature type="non-terminal residue" evidence="6">
    <location>
        <position position="174"/>
    </location>
</feature>
<comment type="caution">
    <text evidence="6">The sequence shown here is derived from an EMBL/GenBank/DDBJ whole genome shotgun (WGS) entry which is preliminary data.</text>
</comment>
<gene>
    <name evidence="6" type="ORF">DC60_29510</name>
</gene>
<accession>A0ABR4S1K7</accession>
<dbReference type="Gene3D" id="3.50.50.60">
    <property type="entry name" value="FAD/NAD(P)-binding domain"/>
    <property type="match status" value="1"/>
</dbReference>
<dbReference type="InterPro" id="IPR050641">
    <property type="entry name" value="RIFMO-like"/>
</dbReference>
<dbReference type="EMBL" id="JHDU01000141">
    <property type="protein sequence ID" value="KDR59355.1"/>
    <property type="molecule type" value="Genomic_DNA"/>
</dbReference>
<evidence type="ECO:0000256" key="2">
    <source>
        <dbReference type="ARBA" id="ARBA00022630"/>
    </source>
</evidence>
<feature type="non-terminal residue" evidence="6">
    <location>
        <position position="1"/>
    </location>
</feature>
<evidence type="ECO:0000256" key="4">
    <source>
        <dbReference type="SAM" id="MobiDB-lite"/>
    </source>
</evidence>
<evidence type="ECO:0000256" key="3">
    <source>
        <dbReference type="ARBA" id="ARBA00022827"/>
    </source>
</evidence>
<feature type="domain" description="FAD-binding" evidence="5">
    <location>
        <begin position="3"/>
        <end position="95"/>
    </location>
</feature>
<organism evidence="6 7">
    <name type="scientific">Streptomyces wadayamensis</name>
    <dbReference type="NCBI Taxonomy" id="141454"/>
    <lineage>
        <taxon>Bacteria</taxon>
        <taxon>Bacillati</taxon>
        <taxon>Actinomycetota</taxon>
        <taxon>Actinomycetes</taxon>
        <taxon>Kitasatosporales</taxon>
        <taxon>Streptomycetaceae</taxon>
        <taxon>Streptomyces</taxon>
    </lineage>
</organism>
<dbReference type="Pfam" id="PF01494">
    <property type="entry name" value="FAD_binding_3"/>
    <property type="match status" value="1"/>
</dbReference>
<keyword evidence="3" id="KW-0274">FAD</keyword>
<feature type="region of interest" description="Disordered" evidence="4">
    <location>
        <begin position="146"/>
        <end position="174"/>
    </location>
</feature>
<name>A0ABR4S1K7_9ACTN</name>
<proteinExistence type="predicted"/>
<dbReference type="SUPFAM" id="SSF51905">
    <property type="entry name" value="FAD/NAD(P)-binding domain"/>
    <property type="match status" value="1"/>
</dbReference>
<comment type="cofactor">
    <cofactor evidence="1">
        <name>FAD</name>
        <dbReference type="ChEBI" id="CHEBI:57692"/>
    </cofactor>
</comment>
<dbReference type="InterPro" id="IPR002938">
    <property type="entry name" value="FAD-bd"/>
</dbReference>
<protein>
    <recommendedName>
        <fullName evidence="5">FAD-binding domain-containing protein</fullName>
    </recommendedName>
</protein>
<keyword evidence="7" id="KW-1185">Reference proteome</keyword>
<dbReference type="PANTHER" id="PTHR43004">
    <property type="entry name" value="TRK SYSTEM POTASSIUM UPTAKE PROTEIN"/>
    <property type="match status" value="1"/>
</dbReference>
<evidence type="ECO:0000313" key="6">
    <source>
        <dbReference type="EMBL" id="KDR59355.1"/>
    </source>
</evidence>
<feature type="compositionally biased region" description="Low complexity" evidence="4">
    <location>
        <begin position="147"/>
        <end position="174"/>
    </location>
</feature>
<evidence type="ECO:0000256" key="1">
    <source>
        <dbReference type="ARBA" id="ARBA00001974"/>
    </source>
</evidence>
<dbReference type="Proteomes" id="UP000027443">
    <property type="component" value="Unassembled WGS sequence"/>
</dbReference>
<evidence type="ECO:0000259" key="5">
    <source>
        <dbReference type="Pfam" id="PF01494"/>
    </source>
</evidence>
<keyword evidence="2" id="KW-0285">Flavoprotein</keyword>
<evidence type="ECO:0000313" key="7">
    <source>
        <dbReference type="Proteomes" id="UP000027443"/>
    </source>
</evidence>
<dbReference type="PANTHER" id="PTHR43004:SF19">
    <property type="entry name" value="BINDING MONOOXYGENASE, PUTATIVE (JCVI)-RELATED"/>
    <property type="match status" value="1"/>
</dbReference>
<dbReference type="PRINTS" id="PR00420">
    <property type="entry name" value="RNGMNOXGNASE"/>
</dbReference>